<proteinExistence type="predicted"/>
<dbReference type="EMBL" id="CH474058">
    <property type="protein sequence ID" value="EDL82953.1"/>
    <property type="molecule type" value="Genomic_DNA"/>
</dbReference>
<evidence type="ECO:0000313" key="2">
    <source>
        <dbReference type="Proteomes" id="UP000234681"/>
    </source>
</evidence>
<gene>
    <name evidence="1" type="ORF">rCG_23665</name>
</gene>
<sequence length="32" mass="3315">MGHVAALHLKAGRDEGGCLAHFLPSIQFGIPA</sequence>
<dbReference type="Proteomes" id="UP000234681">
    <property type="component" value="Chromosome 2"/>
</dbReference>
<protein>
    <submittedName>
        <fullName evidence="1">RCG23665</fullName>
    </submittedName>
</protein>
<dbReference type="AlphaFoldDB" id="A6KJP3"/>
<reference evidence="2" key="1">
    <citation type="submission" date="2005-09" db="EMBL/GenBank/DDBJ databases">
        <authorList>
            <person name="Mural R.J."/>
            <person name="Li P.W."/>
            <person name="Adams M.D."/>
            <person name="Amanatides P.G."/>
            <person name="Baden-Tillson H."/>
            <person name="Barnstead M."/>
            <person name="Chin S.H."/>
            <person name="Dew I."/>
            <person name="Evans C.A."/>
            <person name="Ferriera S."/>
            <person name="Flanigan M."/>
            <person name="Fosler C."/>
            <person name="Glodek A."/>
            <person name="Gu Z."/>
            <person name="Holt R.A."/>
            <person name="Jennings D."/>
            <person name="Kraft C.L."/>
            <person name="Lu F."/>
            <person name="Nguyen T."/>
            <person name="Nusskern D.R."/>
            <person name="Pfannkoch C.M."/>
            <person name="Sitter C."/>
            <person name="Sutton G.G."/>
            <person name="Venter J.C."/>
            <person name="Wang Z."/>
            <person name="Woodage T."/>
            <person name="Zheng X.H."/>
            <person name="Zhong F."/>
        </authorList>
    </citation>
    <scope>NUCLEOTIDE SEQUENCE [LARGE SCALE GENOMIC DNA]</scope>
    <source>
        <strain>BN</strain>
        <strain evidence="2">Sprague-Dawley</strain>
    </source>
</reference>
<evidence type="ECO:0000313" key="1">
    <source>
        <dbReference type="EMBL" id="EDL82953.1"/>
    </source>
</evidence>
<organism evidence="1 2">
    <name type="scientific">Rattus norvegicus</name>
    <name type="common">Rat</name>
    <dbReference type="NCBI Taxonomy" id="10116"/>
    <lineage>
        <taxon>Eukaryota</taxon>
        <taxon>Metazoa</taxon>
        <taxon>Chordata</taxon>
        <taxon>Craniata</taxon>
        <taxon>Vertebrata</taxon>
        <taxon>Euteleostomi</taxon>
        <taxon>Mammalia</taxon>
        <taxon>Eutheria</taxon>
        <taxon>Euarchontoglires</taxon>
        <taxon>Glires</taxon>
        <taxon>Rodentia</taxon>
        <taxon>Myomorpha</taxon>
        <taxon>Muroidea</taxon>
        <taxon>Muridae</taxon>
        <taxon>Murinae</taxon>
        <taxon>Rattus</taxon>
    </lineage>
</organism>
<name>A6KJP3_RAT</name>
<accession>A6KJP3</accession>